<feature type="domain" description="Metallo-beta-lactamase" evidence="1">
    <location>
        <begin position="43"/>
        <end position="244"/>
    </location>
</feature>
<accession>A0A6G0W651</accession>
<dbReference type="PANTHER" id="PTHR42663:SF6">
    <property type="entry name" value="HYDROLASE C777.06C-RELATED"/>
    <property type="match status" value="1"/>
</dbReference>
<dbReference type="SMART" id="SM00849">
    <property type="entry name" value="Lactamase_B"/>
    <property type="match status" value="1"/>
</dbReference>
<gene>
    <name evidence="2" type="ORF">Ae201684_018294</name>
</gene>
<dbReference type="PANTHER" id="PTHR42663">
    <property type="entry name" value="HYDROLASE C777.06C-RELATED-RELATED"/>
    <property type="match status" value="1"/>
</dbReference>
<dbReference type="InterPro" id="IPR001279">
    <property type="entry name" value="Metallo-B-lactamas"/>
</dbReference>
<dbReference type="Gene3D" id="3.60.15.10">
    <property type="entry name" value="Ribonuclease Z/Hydroxyacylglutathione hydrolase-like"/>
    <property type="match status" value="1"/>
</dbReference>
<proteinExistence type="predicted"/>
<dbReference type="AlphaFoldDB" id="A0A6G0W651"/>
<dbReference type="InterPro" id="IPR036866">
    <property type="entry name" value="RibonucZ/Hydroxyglut_hydro"/>
</dbReference>
<name>A0A6G0W651_9STRA</name>
<protein>
    <recommendedName>
        <fullName evidence="1">Metallo-beta-lactamase domain-containing protein</fullName>
    </recommendedName>
</protein>
<dbReference type="Pfam" id="PF12706">
    <property type="entry name" value="Lactamase_B_2"/>
    <property type="match status" value="1"/>
</dbReference>
<reference evidence="2 3" key="1">
    <citation type="submission" date="2019-07" db="EMBL/GenBank/DDBJ databases">
        <title>Genomics analysis of Aphanomyces spp. identifies a new class of oomycete effector associated with host adaptation.</title>
        <authorList>
            <person name="Gaulin E."/>
        </authorList>
    </citation>
    <scope>NUCLEOTIDE SEQUENCE [LARGE SCALE GENOMIC DNA]</scope>
    <source>
        <strain evidence="2 3">ATCC 201684</strain>
    </source>
</reference>
<dbReference type="EMBL" id="VJMJ01000330">
    <property type="protein sequence ID" value="KAF0722560.1"/>
    <property type="molecule type" value="Genomic_DNA"/>
</dbReference>
<dbReference type="CDD" id="cd16279">
    <property type="entry name" value="metallo-hydrolase-like_MBL-fold"/>
    <property type="match status" value="1"/>
</dbReference>
<dbReference type="SUPFAM" id="SSF56281">
    <property type="entry name" value="Metallo-hydrolase/oxidoreductase"/>
    <property type="match status" value="1"/>
</dbReference>
<keyword evidence="3" id="KW-1185">Reference proteome</keyword>
<evidence type="ECO:0000259" key="1">
    <source>
        <dbReference type="SMART" id="SM00849"/>
    </source>
</evidence>
<organism evidence="2 3">
    <name type="scientific">Aphanomyces euteiches</name>
    <dbReference type="NCBI Taxonomy" id="100861"/>
    <lineage>
        <taxon>Eukaryota</taxon>
        <taxon>Sar</taxon>
        <taxon>Stramenopiles</taxon>
        <taxon>Oomycota</taxon>
        <taxon>Saprolegniomycetes</taxon>
        <taxon>Saprolegniales</taxon>
        <taxon>Verrucalvaceae</taxon>
        <taxon>Aphanomyces</taxon>
    </lineage>
</organism>
<dbReference type="VEuPathDB" id="FungiDB:AeMF1_010853"/>
<comment type="caution">
    <text evidence="2">The sequence shown here is derived from an EMBL/GenBank/DDBJ whole genome shotgun (WGS) entry which is preliminary data.</text>
</comment>
<sequence length="304" mass="33593">MDVHFLGTGGSAGIPSIRCLLSGELCAVCHDAHTNPHSKNRRNNPSLLIRYDSKNVLVDCGKTFREAVLSVFPSINVDHVDAVLLTHGHADATLGLDDLRELQVLQTSRSTETGETIKTAASPLLLHCHARTKEEVLPKFEYLMDKPLPPGATYRWTAKLDWKLFDDFDNFQAAGVQFTALPVVHGKGYLCSGFEFGADVGARFVYLSDVSEVPEATMAHLSRGATIDVLVIDAIYLEDVHGAHMNLPQAMEVVKALRPIKTYFVGMSDDFDFNETNQVIRNDMQRDHGLDVEMSFDGLHIKLG</sequence>
<dbReference type="Proteomes" id="UP000481153">
    <property type="component" value="Unassembled WGS sequence"/>
</dbReference>
<evidence type="ECO:0000313" key="3">
    <source>
        <dbReference type="Proteomes" id="UP000481153"/>
    </source>
</evidence>
<evidence type="ECO:0000313" key="2">
    <source>
        <dbReference type="EMBL" id="KAF0722560.1"/>
    </source>
</evidence>